<feature type="non-terminal residue" evidence="2">
    <location>
        <position position="77"/>
    </location>
</feature>
<feature type="compositionally biased region" description="Low complexity" evidence="1">
    <location>
        <begin position="49"/>
        <end position="65"/>
    </location>
</feature>
<protein>
    <submittedName>
        <fullName evidence="2">Uncharacterized protein</fullName>
    </submittedName>
</protein>
<dbReference type="EMBL" id="KI395696">
    <property type="protein sequence ID" value="ERM97904.1"/>
    <property type="molecule type" value="Genomic_DNA"/>
</dbReference>
<proteinExistence type="predicted"/>
<organism evidence="2 3">
    <name type="scientific">Amborella trichopoda</name>
    <dbReference type="NCBI Taxonomy" id="13333"/>
    <lineage>
        <taxon>Eukaryota</taxon>
        <taxon>Viridiplantae</taxon>
        <taxon>Streptophyta</taxon>
        <taxon>Embryophyta</taxon>
        <taxon>Tracheophyta</taxon>
        <taxon>Spermatophyta</taxon>
        <taxon>Magnoliopsida</taxon>
        <taxon>Amborellales</taxon>
        <taxon>Amborellaceae</taxon>
        <taxon>Amborella</taxon>
    </lineage>
</organism>
<evidence type="ECO:0000313" key="3">
    <source>
        <dbReference type="Proteomes" id="UP000017836"/>
    </source>
</evidence>
<keyword evidence="3" id="KW-1185">Reference proteome</keyword>
<dbReference type="HOGENOM" id="CLU_2645221_0_0_1"/>
<reference evidence="3" key="1">
    <citation type="journal article" date="2013" name="Science">
        <title>The Amborella genome and the evolution of flowering plants.</title>
        <authorList>
            <consortium name="Amborella Genome Project"/>
        </authorList>
    </citation>
    <scope>NUCLEOTIDE SEQUENCE [LARGE SCALE GENOMIC DNA]</scope>
</reference>
<accession>W1NSQ2</accession>
<dbReference type="Proteomes" id="UP000017836">
    <property type="component" value="Unassembled WGS sequence"/>
</dbReference>
<feature type="region of interest" description="Disordered" evidence="1">
    <location>
        <begin position="1"/>
        <end position="77"/>
    </location>
</feature>
<sequence>MEMSTRLGLHTMETEKGRASPVFSHGRREFEGERAGAGVNSLQKFHLNSTSQRPSPSIQTSTSTPVNSFFPDSTSLG</sequence>
<evidence type="ECO:0000313" key="2">
    <source>
        <dbReference type="EMBL" id="ERM97904.1"/>
    </source>
</evidence>
<dbReference type="Gramene" id="ERM97904">
    <property type="protein sequence ID" value="ERM97904"/>
    <property type="gene ID" value="AMTR_s01624p00005070"/>
</dbReference>
<name>W1NSQ2_AMBTC</name>
<dbReference type="AlphaFoldDB" id="W1NSQ2"/>
<feature type="compositionally biased region" description="Polar residues" evidence="1">
    <location>
        <begin position="66"/>
        <end position="77"/>
    </location>
</feature>
<evidence type="ECO:0000256" key="1">
    <source>
        <dbReference type="SAM" id="MobiDB-lite"/>
    </source>
</evidence>
<gene>
    <name evidence="2" type="ORF">AMTR_s01624p00005070</name>
</gene>